<evidence type="ECO:0000256" key="1">
    <source>
        <dbReference type="SAM" id="MobiDB-lite"/>
    </source>
</evidence>
<dbReference type="AlphaFoldDB" id="A0A6S7BUC6"/>
<organism evidence="3 4">
    <name type="scientific">Pararobbsia alpina</name>
    <dbReference type="NCBI Taxonomy" id="621374"/>
    <lineage>
        <taxon>Bacteria</taxon>
        <taxon>Pseudomonadati</taxon>
        <taxon>Pseudomonadota</taxon>
        <taxon>Betaproteobacteria</taxon>
        <taxon>Burkholderiales</taxon>
        <taxon>Burkholderiaceae</taxon>
        <taxon>Pararobbsia</taxon>
    </lineage>
</organism>
<gene>
    <name evidence="3" type="ORF">LMG28138_05282</name>
</gene>
<reference evidence="3 4" key="1">
    <citation type="submission" date="2020-04" db="EMBL/GenBank/DDBJ databases">
        <authorList>
            <person name="De Canck E."/>
        </authorList>
    </citation>
    <scope>NUCLEOTIDE SEQUENCE [LARGE SCALE GENOMIC DNA]</scope>
    <source>
        <strain evidence="3 4">LMG 28138</strain>
    </source>
</reference>
<dbReference type="InterPro" id="IPR025296">
    <property type="entry name" value="DUF4158"/>
</dbReference>
<accession>A0A6S7BUC6</accession>
<dbReference type="Proteomes" id="UP000494115">
    <property type="component" value="Unassembled WGS sequence"/>
</dbReference>
<dbReference type="EMBL" id="CADIKM010000051">
    <property type="protein sequence ID" value="CAB3803004.1"/>
    <property type="molecule type" value="Genomic_DNA"/>
</dbReference>
<proteinExistence type="predicted"/>
<keyword evidence="4" id="KW-1185">Reference proteome</keyword>
<evidence type="ECO:0000313" key="3">
    <source>
        <dbReference type="EMBL" id="CAB3803004.1"/>
    </source>
</evidence>
<evidence type="ECO:0000259" key="2">
    <source>
        <dbReference type="Pfam" id="PF13700"/>
    </source>
</evidence>
<feature type="domain" description="DUF4158" evidence="2">
    <location>
        <begin position="19"/>
        <end position="78"/>
    </location>
</feature>
<name>A0A6S7BUC6_9BURK</name>
<feature type="region of interest" description="Disordered" evidence="1">
    <location>
        <begin position="1"/>
        <end position="23"/>
    </location>
</feature>
<protein>
    <recommendedName>
        <fullName evidence="2">DUF4158 domain-containing protein</fullName>
    </recommendedName>
</protein>
<evidence type="ECO:0000313" key="4">
    <source>
        <dbReference type="Proteomes" id="UP000494115"/>
    </source>
</evidence>
<dbReference type="Pfam" id="PF13700">
    <property type="entry name" value="DUF4158"/>
    <property type="match status" value="1"/>
</dbReference>
<sequence length="79" mass="8965">MSSLRPRRYGSLPGNSALHQSHWKAYSRRNQTRREHLLELQAALQLRPLTVADYRPAVLALVDLAMQTDKGLILAQALM</sequence>